<evidence type="ECO:0000313" key="6">
    <source>
        <dbReference type="Proteomes" id="UP000807825"/>
    </source>
</evidence>
<dbReference type="InterPro" id="IPR011990">
    <property type="entry name" value="TPR-like_helical_dom_sf"/>
</dbReference>
<feature type="signal peptide" evidence="4">
    <location>
        <begin position="1"/>
        <end position="23"/>
    </location>
</feature>
<organism evidence="5 6">
    <name type="scientific">Desulfomonile tiedjei</name>
    <dbReference type="NCBI Taxonomy" id="2358"/>
    <lineage>
        <taxon>Bacteria</taxon>
        <taxon>Pseudomonadati</taxon>
        <taxon>Thermodesulfobacteriota</taxon>
        <taxon>Desulfomonilia</taxon>
        <taxon>Desulfomonilales</taxon>
        <taxon>Desulfomonilaceae</taxon>
        <taxon>Desulfomonile</taxon>
    </lineage>
</organism>
<dbReference type="EMBL" id="JACRDE010000109">
    <property type="protein sequence ID" value="MBI5248558.1"/>
    <property type="molecule type" value="Genomic_DNA"/>
</dbReference>
<dbReference type="InterPro" id="IPR019734">
    <property type="entry name" value="TPR_rpt"/>
</dbReference>
<reference evidence="5" key="1">
    <citation type="submission" date="2020-07" db="EMBL/GenBank/DDBJ databases">
        <title>Huge and variable diversity of episymbiotic CPR bacteria and DPANN archaea in groundwater ecosystems.</title>
        <authorList>
            <person name="He C.Y."/>
            <person name="Keren R."/>
            <person name="Whittaker M."/>
            <person name="Farag I.F."/>
            <person name="Doudna J."/>
            <person name="Cate J.H.D."/>
            <person name="Banfield J.F."/>
        </authorList>
    </citation>
    <scope>NUCLEOTIDE SEQUENCE</scope>
    <source>
        <strain evidence="5">NC_groundwater_1664_Pr3_B-0.1um_52_9</strain>
    </source>
</reference>
<dbReference type="Pfam" id="PF13424">
    <property type="entry name" value="TPR_12"/>
    <property type="match status" value="2"/>
</dbReference>
<dbReference type="Gene3D" id="1.25.40.10">
    <property type="entry name" value="Tetratricopeptide repeat domain"/>
    <property type="match status" value="2"/>
</dbReference>
<dbReference type="SUPFAM" id="SSF48452">
    <property type="entry name" value="TPR-like"/>
    <property type="match status" value="1"/>
</dbReference>
<accession>A0A9D6UYC3</accession>
<keyword evidence="1" id="KW-0677">Repeat</keyword>
<name>A0A9D6UYC3_9BACT</name>
<gene>
    <name evidence="5" type="ORF">HY912_03615</name>
</gene>
<protein>
    <submittedName>
        <fullName evidence="5">Tetratricopeptide repeat protein</fullName>
    </submittedName>
</protein>
<dbReference type="Pfam" id="PF13432">
    <property type="entry name" value="TPR_16"/>
    <property type="match status" value="1"/>
</dbReference>
<feature type="repeat" description="TPR" evidence="3">
    <location>
        <begin position="112"/>
        <end position="145"/>
    </location>
</feature>
<dbReference type="SMART" id="SM00028">
    <property type="entry name" value="TPR"/>
    <property type="match status" value="6"/>
</dbReference>
<evidence type="ECO:0000256" key="4">
    <source>
        <dbReference type="SAM" id="SignalP"/>
    </source>
</evidence>
<dbReference type="Proteomes" id="UP000807825">
    <property type="component" value="Unassembled WGS sequence"/>
</dbReference>
<dbReference type="PROSITE" id="PS50005">
    <property type="entry name" value="TPR"/>
    <property type="match status" value="1"/>
</dbReference>
<keyword evidence="2 3" id="KW-0802">TPR repeat</keyword>
<dbReference type="AlphaFoldDB" id="A0A9D6UYC3"/>
<keyword evidence="4" id="KW-0732">Signal</keyword>
<dbReference type="PANTHER" id="PTHR45641:SF19">
    <property type="entry name" value="NEPHROCYSTIN-3"/>
    <property type="match status" value="1"/>
</dbReference>
<feature type="chain" id="PRO_5039622970" evidence="4">
    <location>
        <begin position="24"/>
        <end position="285"/>
    </location>
</feature>
<evidence type="ECO:0000256" key="2">
    <source>
        <dbReference type="ARBA" id="ARBA00022803"/>
    </source>
</evidence>
<evidence type="ECO:0000256" key="1">
    <source>
        <dbReference type="ARBA" id="ARBA00022737"/>
    </source>
</evidence>
<proteinExistence type="predicted"/>
<evidence type="ECO:0000256" key="3">
    <source>
        <dbReference type="PROSITE-ProRule" id="PRU00339"/>
    </source>
</evidence>
<dbReference type="PANTHER" id="PTHR45641">
    <property type="entry name" value="TETRATRICOPEPTIDE REPEAT PROTEIN (AFU_ORTHOLOGUE AFUA_6G03870)"/>
    <property type="match status" value="1"/>
</dbReference>
<evidence type="ECO:0000313" key="5">
    <source>
        <dbReference type="EMBL" id="MBI5248558.1"/>
    </source>
</evidence>
<sequence length="285" mass="31191">MRRLISVLIVLMVSFLLTNDAKASEPTWRQTYSEAIAQEKAGDWDGALQAAKSALKKADYSFGRKSLNAAKSHVLLGDLDASRGKYVSATMHYTNGIAIREVLFGVGHPSSAKAWVCLAELHAGRGKSDQAVDCFRKAITHGQNGDQANEARALAGLADLQMKRGDAEESVAHLSRAVEICDFSQKYQKPMCMLALRCHFNLGEVHMTQRHCLEAANSYKNALSLLESTGNADGFLQHTILTRLGDAYQQAGRNKPADNYHNRALALYNQLKSPIRVFTGLAAVN</sequence>
<comment type="caution">
    <text evidence="5">The sequence shown here is derived from an EMBL/GenBank/DDBJ whole genome shotgun (WGS) entry which is preliminary data.</text>
</comment>